<comment type="caution">
    <text evidence="6">The sequence shown here is derived from an EMBL/GenBank/DDBJ whole genome shotgun (WGS) entry which is preliminary data.</text>
</comment>
<dbReference type="PROSITE" id="PS51192">
    <property type="entry name" value="HELICASE_ATP_BIND_1"/>
    <property type="match status" value="1"/>
</dbReference>
<evidence type="ECO:0000259" key="5">
    <source>
        <dbReference type="PROSITE" id="PS51194"/>
    </source>
</evidence>
<keyword evidence="7" id="KW-1185">Reference proteome</keyword>
<dbReference type="PROSITE" id="PS51194">
    <property type="entry name" value="HELICASE_CTER"/>
    <property type="match status" value="1"/>
</dbReference>
<dbReference type="InterPro" id="IPR038718">
    <property type="entry name" value="SNF2-like_sf"/>
</dbReference>
<dbReference type="SMART" id="SM00487">
    <property type="entry name" value="DEXDc"/>
    <property type="match status" value="1"/>
</dbReference>
<protein>
    <submittedName>
        <fullName evidence="6">SNF2 helicase associated domain-containing protein</fullName>
    </submittedName>
</protein>
<dbReference type="PANTHER" id="PTHR10799">
    <property type="entry name" value="SNF2/RAD54 HELICASE FAMILY"/>
    <property type="match status" value="1"/>
</dbReference>
<dbReference type="Gene3D" id="3.40.50.10810">
    <property type="entry name" value="Tandem AAA-ATPase domain"/>
    <property type="match status" value="1"/>
</dbReference>
<dbReference type="Pfam" id="PF00176">
    <property type="entry name" value="SNF2-rel_dom"/>
    <property type="match status" value="1"/>
</dbReference>
<dbReference type="SMART" id="SM00490">
    <property type="entry name" value="HELICc"/>
    <property type="match status" value="1"/>
</dbReference>
<feature type="domain" description="Helicase C-terminal" evidence="5">
    <location>
        <begin position="921"/>
        <end position="1079"/>
    </location>
</feature>
<dbReference type="EMBL" id="JBHUME010000002">
    <property type="protein sequence ID" value="MFD2611044.1"/>
    <property type="molecule type" value="Genomic_DNA"/>
</dbReference>
<organism evidence="6 7">
    <name type="scientific">Paenibacillus gansuensis</name>
    <dbReference type="NCBI Taxonomy" id="306542"/>
    <lineage>
        <taxon>Bacteria</taxon>
        <taxon>Bacillati</taxon>
        <taxon>Bacillota</taxon>
        <taxon>Bacilli</taxon>
        <taxon>Bacillales</taxon>
        <taxon>Paenibacillaceae</taxon>
        <taxon>Paenibacillus</taxon>
    </lineage>
</organism>
<dbReference type="Pfam" id="PF08455">
    <property type="entry name" value="SNF2_assoc"/>
    <property type="match status" value="1"/>
</dbReference>
<name>A0ABW5P9A9_9BACL</name>
<evidence type="ECO:0000256" key="1">
    <source>
        <dbReference type="ARBA" id="ARBA00022801"/>
    </source>
</evidence>
<evidence type="ECO:0000313" key="6">
    <source>
        <dbReference type="EMBL" id="MFD2611044.1"/>
    </source>
</evidence>
<gene>
    <name evidence="6" type="ORF">ACFSUF_01245</name>
</gene>
<dbReference type="Proteomes" id="UP001597541">
    <property type="component" value="Unassembled WGS sequence"/>
</dbReference>
<keyword evidence="2" id="KW-0863">Zinc-finger</keyword>
<dbReference type="Pfam" id="PF04434">
    <property type="entry name" value="SWIM"/>
    <property type="match status" value="1"/>
</dbReference>
<dbReference type="Pfam" id="PF00271">
    <property type="entry name" value="Helicase_C"/>
    <property type="match status" value="1"/>
</dbReference>
<reference evidence="7" key="1">
    <citation type="journal article" date="2019" name="Int. J. Syst. Evol. Microbiol.">
        <title>The Global Catalogue of Microorganisms (GCM) 10K type strain sequencing project: providing services to taxonomists for standard genome sequencing and annotation.</title>
        <authorList>
            <consortium name="The Broad Institute Genomics Platform"/>
            <consortium name="The Broad Institute Genome Sequencing Center for Infectious Disease"/>
            <person name="Wu L."/>
            <person name="Ma J."/>
        </authorList>
    </citation>
    <scope>NUCLEOTIDE SEQUENCE [LARGE SCALE GENOMIC DNA]</scope>
    <source>
        <strain evidence="7">KCTC 3950</strain>
    </source>
</reference>
<proteinExistence type="predicted"/>
<evidence type="ECO:0000259" key="4">
    <source>
        <dbReference type="PROSITE" id="PS51192"/>
    </source>
</evidence>
<dbReference type="Gene3D" id="3.40.50.300">
    <property type="entry name" value="P-loop containing nucleotide triphosphate hydrolases"/>
    <property type="match status" value="1"/>
</dbReference>
<sequence length="1085" mass="122038">MNYELTGKGIKSLCGTTSYNKGASYYRAGKVRLAAVPADERRFEGIVTPNRNSSYQVKVELLGKDEVQAECTCPSLESYRLLCSHAAAVLLSIQHRQQYGHPSQITGSRTAAFPDSSAQVSSQLLGLFARSPKAALTTADRALFETRTSLQVEIRLSPVPQGQGTNLFQAEVSAGLDSMVRIADLRAFLLHMERKEAYRVSSGLIYQPELHTIDPRTDAVLRRFAAIAGSEAIYEAPLAASPAQVRRPFVIPPMSWEVLYPLLTSCSSVTVEHQGTQNSGLRPSSQAELPLQFRLDYSPVSGYSLSIDGLNVLTVFEGYKLVLSGGECWTLSTEQSARLAGMKALLEETGESAIPLQPAQMEAFMDQAVPGLMKLGQVVIAPSVSERMDLAPLKAKLYLDRVRDRLLAGLEFVYGDLVINPLADPASARTDRILMRSGEEERRILEWMELGGFTRTEAGYFMTDEETEFSFLYTILPELEKLVQVYATSAVKERLFQGNAVPLITVDADHRNEWLEITFDIRGIPEAEIREVIQSVEEKRRYHKLRSGALLPIERRFEEVQRILKQLDIYSGGLKELKAEVPVLRGLRLWEGSQEDGGTGIVSFGRSVRQLMAHLRNPDLMDIPVPETLSSTLREYQKYGFQWMKMLARYRFGGILADDMGLGKTLQSIAFLLSELEQIRSSGQPALIVCPASLLYNWLNELKKFAPEIKAAIVEGSSQTRGRIISNPERADVLITSYPLLRKDVKFYAGVPFHTLLLDEAQAFKNVTTQTARAVKQLRARHRFALTGTPVENRLDELWSIFDAVFPELFPDLKEFQTWTAEQAARRSRPFLLRRLKTDVLKELPEKIESLQSIGLLPEQKRLYVSYLAKLQKETLKHLSVDGYQKHKIRILAGLTRLRQICCHPGLFVEGYQGSSAKFEQLLQIIEDCRSAGKRPLIFSQFTGMLDLIGRELGYRGIPFFYLDGQTPSAERVDLCRRFNEGERELFLISLKAGGTGLNLTGADTVILYDLWWNPAVEEQAADRAYRMGQTKVVHVIRLVAQGTVEEKMYALQQRKKHLIDEVLRPGEESHSAWTEEDIREVLMI</sequence>
<dbReference type="InterPro" id="IPR007527">
    <property type="entry name" value="Znf_SWIM"/>
</dbReference>
<dbReference type="CDD" id="cd18793">
    <property type="entry name" value="SF2_C_SNF"/>
    <property type="match status" value="1"/>
</dbReference>
<evidence type="ECO:0000313" key="7">
    <source>
        <dbReference type="Proteomes" id="UP001597541"/>
    </source>
</evidence>
<feature type="domain" description="Helicase ATP-binding" evidence="4">
    <location>
        <begin position="645"/>
        <end position="808"/>
    </location>
</feature>
<dbReference type="InterPro" id="IPR000330">
    <property type="entry name" value="SNF2_N"/>
</dbReference>
<dbReference type="SUPFAM" id="SSF52540">
    <property type="entry name" value="P-loop containing nucleoside triphosphate hydrolases"/>
    <property type="match status" value="2"/>
</dbReference>
<evidence type="ECO:0000256" key="2">
    <source>
        <dbReference type="PROSITE-ProRule" id="PRU00325"/>
    </source>
</evidence>
<feature type="domain" description="SWIM-type" evidence="3">
    <location>
        <begin position="55"/>
        <end position="94"/>
    </location>
</feature>
<dbReference type="InterPro" id="IPR013663">
    <property type="entry name" value="Helicase_SWF/SNF/SWI_bac"/>
</dbReference>
<dbReference type="PROSITE" id="PS50966">
    <property type="entry name" value="ZF_SWIM"/>
    <property type="match status" value="1"/>
</dbReference>
<accession>A0ABW5P9A9</accession>
<dbReference type="InterPro" id="IPR049730">
    <property type="entry name" value="SNF2/RAD54-like_C"/>
</dbReference>
<dbReference type="InterPro" id="IPR027417">
    <property type="entry name" value="P-loop_NTPase"/>
</dbReference>
<keyword evidence="1" id="KW-0378">Hydrolase</keyword>
<keyword evidence="2" id="KW-0862">Zinc</keyword>
<dbReference type="InterPro" id="IPR014001">
    <property type="entry name" value="Helicase_ATP-bd"/>
</dbReference>
<dbReference type="InterPro" id="IPR001650">
    <property type="entry name" value="Helicase_C-like"/>
</dbReference>
<keyword evidence="2" id="KW-0479">Metal-binding</keyword>
<evidence type="ECO:0000259" key="3">
    <source>
        <dbReference type="PROSITE" id="PS50966"/>
    </source>
</evidence>
<dbReference type="RefSeq" id="WP_377599314.1">
    <property type="nucleotide sequence ID" value="NZ_JBHUME010000002.1"/>
</dbReference>